<dbReference type="Proteomes" id="UP001596512">
    <property type="component" value="Unassembled WGS sequence"/>
</dbReference>
<keyword evidence="2" id="KW-1185">Reference proteome</keyword>
<dbReference type="InterPro" id="IPR002347">
    <property type="entry name" value="SDR_fam"/>
</dbReference>
<dbReference type="Pfam" id="PF00106">
    <property type="entry name" value="adh_short"/>
    <property type="match status" value="1"/>
</dbReference>
<proteinExistence type="predicted"/>
<name>A0ABW2TVU9_9PSEU</name>
<dbReference type="Gene3D" id="3.40.50.720">
    <property type="entry name" value="NAD(P)-binding Rossmann-like Domain"/>
    <property type="match status" value="1"/>
</dbReference>
<dbReference type="SUPFAM" id="SSF51735">
    <property type="entry name" value="NAD(P)-binding Rossmann-fold domains"/>
    <property type="match status" value="1"/>
</dbReference>
<dbReference type="EMBL" id="JBHTEY010000004">
    <property type="protein sequence ID" value="MFC7616563.1"/>
    <property type="molecule type" value="Genomic_DNA"/>
</dbReference>
<reference evidence="2" key="1">
    <citation type="journal article" date="2019" name="Int. J. Syst. Evol. Microbiol.">
        <title>The Global Catalogue of Microorganisms (GCM) 10K type strain sequencing project: providing services to taxonomists for standard genome sequencing and annotation.</title>
        <authorList>
            <consortium name="The Broad Institute Genomics Platform"/>
            <consortium name="The Broad Institute Genome Sequencing Center for Infectious Disease"/>
            <person name="Wu L."/>
            <person name="Ma J."/>
        </authorList>
    </citation>
    <scope>NUCLEOTIDE SEQUENCE [LARGE SCALE GENOMIC DNA]</scope>
    <source>
        <strain evidence="2">JCM 17695</strain>
    </source>
</reference>
<protein>
    <submittedName>
        <fullName evidence="1">SDR family NAD(P)-dependent oxidoreductase</fullName>
    </submittedName>
</protein>
<evidence type="ECO:0000313" key="2">
    <source>
        <dbReference type="Proteomes" id="UP001596512"/>
    </source>
</evidence>
<comment type="caution">
    <text evidence="1">The sequence shown here is derived from an EMBL/GenBank/DDBJ whole genome shotgun (WGS) entry which is preliminary data.</text>
</comment>
<dbReference type="InterPro" id="IPR036291">
    <property type="entry name" value="NAD(P)-bd_dom_sf"/>
</dbReference>
<accession>A0ABW2TVU9</accession>
<evidence type="ECO:0000313" key="1">
    <source>
        <dbReference type="EMBL" id="MFC7616563.1"/>
    </source>
</evidence>
<sequence length="42" mass="4361">MSTARTALVTGANRGIGFEVARRLAETGLSVLLGSRDRGRGS</sequence>
<gene>
    <name evidence="1" type="ORF">ACFQV2_26940</name>
</gene>
<organism evidence="1 2">
    <name type="scientific">Actinokineospora soli</name>
    <dbReference type="NCBI Taxonomy" id="1048753"/>
    <lineage>
        <taxon>Bacteria</taxon>
        <taxon>Bacillati</taxon>
        <taxon>Actinomycetota</taxon>
        <taxon>Actinomycetes</taxon>
        <taxon>Pseudonocardiales</taxon>
        <taxon>Pseudonocardiaceae</taxon>
        <taxon>Actinokineospora</taxon>
    </lineage>
</organism>